<keyword evidence="1" id="KW-1133">Transmembrane helix</keyword>
<gene>
    <name evidence="2" type="ORF">F3K02_20820</name>
</gene>
<sequence length="32" mass="3075">MLSAELLTWLPAYLALGIAGGFAAGLLGIGGG</sequence>
<keyword evidence="1" id="KW-0812">Transmembrane</keyword>
<dbReference type="AlphaFoldDB" id="A0A7Y8GZD9"/>
<comment type="caution">
    <text evidence="2">The sequence shown here is derived from an EMBL/GenBank/DDBJ whole genome shotgun (WGS) entry which is preliminary data.</text>
</comment>
<proteinExistence type="predicted"/>
<evidence type="ECO:0000256" key="1">
    <source>
        <dbReference type="SAM" id="Phobius"/>
    </source>
</evidence>
<protein>
    <submittedName>
        <fullName evidence="2">Sulfite exporter TauE/SafE family protein</fullName>
    </submittedName>
</protein>
<evidence type="ECO:0000313" key="3">
    <source>
        <dbReference type="Proteomes" id="UP000545507"/>
    </source>
</evidence>
<name>A0A7Y8GZD9_9BURK</name>
<dbReference type="Proteomes" id="UP000545507">
    <property type="component" value="Unassembled WGS sequence"/>
</dbReference>
<dbReference type="EMBL" id="VYGV01000016">
    <property type="protein sequence ID" value="NWF47674.1"/>
    <property type="molecule type" value="Genomic_DNA"/>
</dbReference>
<evidence type="ECO:0000313" key="2">
    <source>
        <dbReference type="EMBL" id="NWF47674.1"/>
    </source>
</evidence>
<organism evidence="2 3">
    <name type="scientific">Hydrogenophaga aromaticivorans</name>
    <dbReference type="NCBI Taxonomy" id="2610898"/>
    <lineage>
        <taxon>Bacteria</taxon>
        <taxon>Pseudomonadati</taxon>
        <taxon>Pseudomonadota</taxon>
        <taxon>Betaproteobacteria</taxon>
        <taxon>Burkholderiales</taxon>
        <taxon>Comamonadaceae</taxon>
        <taxon>Hydrogenophaga</taxon>
    </lineage>
</organism>
<accession>A0A7Y8GZD9</accession>
<feature type="transmembrane region" description="Helical" evidence="1">
    <location>
        <begin position="6"/>
        <end position="29"/>
    </location>
</feature>
<keyword evidence="1" id="KW-0472">Membrane</keyword>
<reference evidence="2 3" key="1">
    <citation type="submission" date="2019-09" db="EMBL/GenBank/DDBJ databases">
        <title>Hydrogenophaga aromatica sp. nov., isolated from a para-xylene-degrading enrichment culture.</title>
        <authorList>
            <person name="Tancsics A."/>
            <person name="Banerjee S."/>
        </authorList>
    </citation>
    <scope>NUCLEOTIDE SEQUENCE [LARGE SCALE GENOMIC DNA]</scope>
    <source>
        <strain evidence="2 3">D2P1</strain>
    </source>
</reference>
<keyword evidence="3" id="KW-1185">Reference proteome</keyword>
<feature type="non-terminal residue" evidence="2">
    <location>
        <position position="32"/>
    </location>
</feature>